<evidence type="ECO:0000259" key="2">
    <source>
        <dbReference type="SMART" id="SM00014"/>
    </source>
</evidence>
<feature type="transmembrane region" description="Helical" evidence="1">
    <location>
        <begin position="60"/>
        <end position="87"/>
    </location>
</feature>
<feature type="transmembrane region" description="Helical" evidence="1">
    <location>
        <begin position="203"/>
        <end position="224"/>
    </location>
</feature>
<dbReference type="Proteomes" id="UP000242432">
    <property type="component" value="Unassembled WGS sequence"/>
</dbReference>
<dbReference type="SMART" id="SM00014">
    <property type="entry name" value="acidPPc"/>
    <property type="match status" value="1"/>
</dbReference>
<dbReference type="AlphaFoldDB" id="A0A1T4VWM7"/>
<keyword evidence="1" id="KW-0812">Transmembrane</keyword>
<dbReference type="CDD" id="cd01610">
    <property type="entry name" value="PAP2_like"/>
    <property type="match status" value="1"/>
</dbReference>
<gene>
    <name evidence="3" type="ORF">SAMN02745213_02180</name>
</gene>
<evidence type="ECO:0000313" key="3">
    <source>
        <dbReference type="EMBL" id="SKA69208.1"/>
    </source>
</evidence>
<evidence type="ECO:0000256" key="1">
    <source>
        <dbReference type="SAM" id="Phobius"/>
    </source>
</evidence>
<protein>
    <submittedName>
        <fullName evidence="3">PAP2 superfamily protein</fullName>
    </submittedName>
</protein>
<organism evidence="3 4">
    <name type="scientific">Succinivibrio dextrinosolvens DSM 3072</name>
    <dbReference type="NCBI Taxonomy" id="1123324"/>
    <lineage>
        <taxon>Bacteria</taxon>
        <taxon>Pseudomonadati</taxon>
        <taxon>Pseudomonadota</taxon>
        <taxon>Gammaproteobacteria</taxon>
        <taxon>Aeromonadales</taxon>
        <taxon>Succinivibrionaceae</taxon>
        <taxon>Succinivibrio</taxon>
    </lineage>
</organism>
<dbReference type="EMBL" id="FUXX01000056">
    <property type="protein sequence ID" value="SKA69208.1"/>
    <property type="molecule type" value="Genomic_DNA"/>
</dbReference>
<accession>A0A1T4VWM7</accession>
<keyword evidence="4" id="KW-1185">Reference proteome</keyword>
<dbReference type="InterPro" id="IPR000326">
    <property type="entry name" value="PAP2/HPO"/>
</dbReference>
<keyword evidence="1" id="KW-1133">Transmembrane helix</keyword>
<feature type="transmembrane region" description="Helical" evidence="1">
    <location>
        <begin position="166"/>
        <end position="191"/>
    </location>
</feature>
<reference evidence="4" key="1">
    <citation type="submission" date="2017-02" db="EMBL/GenBank/DDBJ databases">
        <authorList>
            <person name="Varghese N."/>
            <person name="Submissions S."/>
        </authorList>
    </citation>
    <scope>NUCLEOTIDE SEQUENCE [LARGE SCALE GENOMIC DNA]</scope>
    <source>
        <strain evidence="4">DSM 3072</strain>
    </source>
</reference>
<proteinExistence type="predicted"/>
<dbReference type="SUPFAM" id="SSF48317">
    <property type="entry name" value="Acid phosphatase/Vanadium-dependent haloperoxidase"/>
    <property type="match status" value="1"/>
</dbReference>
<sequence length="248" mass="28811">MYHSGKKKRVMKKLILILTLNLLGVLLFFSWFHADANSFWPVVDKNVFFTFNHMLGENEAFRYLVAFTNLRFFDVFGFLAMFMVFLFHFVKMDKTHRRWMICMGVTMLLTAVIAKQFNMTFDFDRPSPTLHFTALGENVLYVSKLTDWPAKDWSKSCFPGDHGMCLIIFCVYMLRYFGVKSFLIGLVITVLFSMPRVMSGAHWVSDIAVGAVTVNLIVLSWMLLTPASDFIISMLMKLLRWNNPESQK</sequence>
<evidence type="ECO:0000313" key="4">
    <source>
        <dbReference type="Proteomes" id="UP000242432"/>
    </source>
</evidence>
<name>A0A1T4VWM7_9GAMM</name>
<dbReference type="InterPro" id="IPR036938">
    <property type="entry name" value="PAP2/HPO_sf"/>
</dbReference>
<dbReference type="Pfam" id="PF01569">
    <property type="entry name" value="PAP2"/>
    <property type="match status" value="1"/>
</dbReference>
<keyword evidence="1" id="KW-0472">Membrane</keyword>
<feature type="domain" description="Phosphatidic acid phosphatase type 2/haloperoxidase" evidence="2">
    <location>
        <begin position="103"/>
        <end position="222"/>
    </location>
</feature>